<dbReference type="AlphaFoldDB" id="A0AB72ZP01"/>
<dbReference type="Proteomes" id="UP000003231">
    <property type="component" value="Unassembled WGS sequence"/>
</dbReference>
<accession>A0AB72ZP01</accession>
<proteinExistence type="predicted"/>
<dbReference type="EMBL" id="AKRT01000160">
    <property type="protein sequence ID" value="EIR22220.1"/>
    <property type="molecule type" value="Genomic_DNA"/>
</dbReference>
<name>A0AB72ZP01_YERPE</name>
<organism evidence="1 2">
    <name type="scientific">Yersinia pestis PY-08</name>
    <dbReference type="NCBI Taxonomy" id="992134"/>
    <lineage>
        <taxon>Bacteria</taxon>
        <taxon>Pseudomonadati</taxon>
        <taxon>Pseudomonadota</taxon>
        <taxon>Gammaproteobacteria</taxon>
        <taxon>Enterobacterales</taxon>
        <taxon>Yersiniaceae</taxon>
        <taxon>Yersinia</taxon>
    </lineage>
</organism>
<comment type="caution">
    <text evidence="1">The sequence shown here is derived from an EMBL/GenBank/DDBJ whole genome shotgun (WGS) entry which is preliminary data.</text>
</comment>
<gene>
    <name evidence="1" type="primary">ompA4</name>
    <name evidence="1" type="ORF">YPPY08_1185</name>
</gene>
<feature type="non-terminal residue" evidence="1">
    <location>
        <position position="1"/>
    </location>
</feature>
<evidence type="ECO:0000313" key="1">
    <source>
        <dbReference type="EMBL" id="EIR22220.1"/>
    </source>
</evidence>
<protein>
    <submittedName>
        <fullName evidence="1">OmpA-family membrane domain protein</fullName>
    </submittedName>
</protein>
<reference evidence="1 2" key="1">
    <citation type="submission" date="2012-05" db="EMBL/GenBank/DDBJ databases">
        <title>Genome sequence of Yersinia Pestis PY-08.</title>
        <authorList>
            <person name="Santana-Cruz I."/>
            <person name="Sengamalay N."/>
            <person name="McCracken C."/>
            <person name="Daugherty S.C."/>
            <person name="Maroo A."/>
            <person name="Vara P.G."/>
            <person name="Tallon L.J."/>
            <person name="Sadzewicz L."/>
            <person name="Vinetz J.M."/>
            <person name="Cespedes Zambrano M.J."/>
            <person name="Fraser-Liggett C.M."/>
            <person name="Tettelin H."/>
        </authorList>
    </citation>
    <scope>NUCLEOTIDE SEQUENCE [LARGE SCALE GENOMIC DNA]</scope>
    <source>
        <strain evidence="1 2">PY-08</strain>
    </source>
</reference>
<sequence>PPPAAHDALPLPDFVFSALPLGSGVSSRRRVLRHGVTLLTLAAMVALCSSAWQNRQLLHRVAFDIRQYHSVAMTDYSPKAQAVAVLHRDAGLLDEGYRNGEPLRLGLG</sequence>
<evidence type="ECO:0000313" key="2">
    <source>
        <dbReference type="Proteomes" id="UP000003231"/>
    </source>
</evidence>
<feature type="non-terminal residue" evidence="1">
    <location>
        <position position="108"/>
    </location>
</feature>